<protein>
    <submittedName>
        <fullName evidence="1">Uncharacterized protein</fullName>
    </submittedName>
</protein>
<dbReference type="RefSeq" id="WP_173582480.1">
    <property type="nucleotide sequence ID" value="NZ_WOTB01000005.1"/>
</dbReference>
<name>A0ABX0JQD1_9PROT</name>
<reference evidence="1 2" key="1">
    <citation type="journal article" date="2020" name="Int. J. Syst. Evol. Microbiol.">
        <title>Novel acetic acid bacteria from cider fermentations: Acetobacter conturbans sp. nov. and Acetobacter fallax sp. nov.</title>
        <authorList>
            <person name="Sombolestani A.S."/>
            <person name="Cleenwerck I."/>
            <person name="Cnockaert M."/>
            <person name="Borremans W."/>
            <person name="Wieme A.D."/>
            <person name="De Vuyst L."/>
            <person name="Vandamme P."/>
        </authorList>
    </citation>
    <scope>NUCLEOTIDE SEQUENCE [LARGE SCALE GENOMIC DNA]</scope>
    <source>
        <strain evidence="1 2">LMG 30640</strain>
    </source>
</reference>
<dbReference type="EMBL" id="WOTB01000005">
    <property type="protein sequence ID" value="NHN84095.1"/>
    <property type="molecule type" value="Genomic_DNA"/>
</dbReference>
<evidence type="ECO:0000313" key="2">
    <source>
        <dbReference type="Proteomes" id="UP000635278"/>
    </source>
</evidence>
<sequence>MKRLVTETSRHDPHRWCPSQAAPVIDGDCRGAFLRWRLSSFVLPGETA</sequence>
<comment type="caution">
    <text evidence="1">The sequence shown here is derived from an EMBL/GenBank/DDBJ whole genome shotgun (WGS) entry which is preliminary data.</text>
</comment>
<evidence type="ECO:0000313" key="1">
    <source>
        <dbReference type="EMBL" id="NHN84095.1"/>
    </source>
</evidence>
<gene>
    <name evidence="1" type="ORF">GOB93_05485</name>
</gene>
<keyword evidence="2" id="KW-1185">Reference proteome</keyword>
<organism evidence="1 2">
    <name type="scientific">Acetobacter musti</name>
    <dbReference type="NCBI Taxonomy" id="864732"/>
    <lineage>
        <taxon>Bacteria</taxon>
        <taxon>Pseudomonadati</taxon>
        <taxon>Pseudomonadota</taxon>
        <taxon>Alphaproteobacteria</taxon>
        <taxon>Acetobacterales</taxon>
        <taxon>Acetobacteraceae</taxon>
        <taxon>Acetobacter</taxon>
    </lineage>
</organism>
<dbReference type="Proteomes" id="UP000635278">
    <property type="component" value="Unassembled WGS sequence"/>
</dbReference>
<accession>A0ABX0JQD1</accession>
<proteinExistence type="predicted"/>